<dbReference type="AlphaFoldDB" id="A0A915K3E1"/>
<sequence length="72" mass="8428">MSRDVSNIAEEAFGVYTDFIRNIKCYHEVYNQEMDNCESGDKCLPYKTAIKNLTQETGDIVWTMHITELYIQ</sequence>
<evidence type="ECO:0000313" key="2">
    <source>
        <dbReference type="WBParaSite" id="nRc.2.0.1.t32841-RA"/>
    </source>
</evidence>
<organism evidence="1 2">
    <name type="scientific">Romanomermis culicivorax</name>
    <name type="common">Nematode worm</name>
    <dbReference type="NCBI Taxonomy" id="13658"/>
    <lineage>
        <taxon>Eukaryota</taxon>
        <taxon>Metazoa</taxon>
        <taxon>Ecdysozoa</taxon>
        <taxon>Nematoda</taxon>
        <taxon>Enoplea</taxon>
        <taxon>Dorylaimia</taxon>
        <taxon>Mermithida</taxon>
        <taxon>Mermithoidea</taxon>
        <taxon>Mermithidae</taxon>
        <taxon>Romanomermis</taxon>
    </lineage>
</organism>
<proteinExistence type="predicted"/>
<accession>A0A915K3E1</accession>
<keyword evidence="1" id="KW-1185">Reference proteome</keyword>
<dbReference type="Proteomes" id="UP000887565">
    <property type="component" value="Unplaced"/>
</dbReference>
<reference evidence="2" key="1">
    <citation type="submission" date="2022-11" db="UniProtKB">
        <authorList>
            <consortium name="WormBaseParasite"/>
        </authorList>
    </citation>
    <scope>IDENTIFICATION</scope>
</reference>
<name>A0A915K3E1_ROMCU</name>
<protein>
    <submittedName>
        <fullName evidence="2">Uncharacterized protein</fullName>
    </submittedName>
</protein>
<dbReference type="WBParaSite" id="nRc.2.0.1.t32841-RA">
    <property type="protein sequence ID" value="nRc.2.0.1.t32841-RA"/>
    <property type="gene ID" value="nRc.2.0.1.g32841"/>
</dbReference>
<evidence type="ECO:0000313" key="1">
    <source>
        <dbReference type="Proteomes" id="UP000887565"/>
    </source>
</evidence>